<organism evidence="3 4">
    <name type="scientific">Candidatus Amesbacteria bacterium RIFCSPLOWO2_01_FULL_48_25</name>
    <dbReference type="NCBI Taxonomy" id="1797259"/>
    <lineage>
        <taxon>Bacteria</taxon>
        <taxon>Candidatus Amesiibacteriota</taxon>
    </lineage>
</organism>
<feature type="transmembrane region" description="Helical" evidence="1">
    <location>
        <begin position="6"/>
        <end position="22"/>
    </location>
</feature>
<comment type="caution">
    <text evidence="3">The sequence shown here is derived from an EMBL/GenBank/DDBJ whole genome shotgun (WGS) entry which is preliminary data.</text>
</comment>
<evidence type="ECO:0000259" key="2">
    <source>
        <dbReference type="Pfam" id="PF13473"/>
    </source>
</evidence>
<feature type="domain" description="EfeO-type cupredoxin-like" evidence="2">
    <location>
        <begin position="16"/>
        <end position="116"/>
    </location>
</feature>
<dbReference type="STRING" id="1797259.A2989_00075"/>
<reference evidence="3 4" key="1">
    <citation type="journal article" date="2016" name="Nat. Commun.">
        <title>Thousands of microbial genomes shed light on interconnected biogeochemical processes in an aquifer system.</title>
        <authorList>
            <person name="Anantharaman K."/>
            <person name="Brown C.T."/>
            <person name="Hug L.A."/>
            <person name="Sharon I."/>
            <person name="Castelle C.J."/>
            <person name="Probst A.J."/>
            <person name="Thomas B.C."/>
            <person name="Singh A."/>
            <person name="Wilkins M.J."/>
            <person name="Karaoz U."/>
            <person name="Brodie E.L."/>
            <person name="Williams K.H."/>
            <person name="Hubbard S.S."/>
            <person name="Banfield J.F."/>
        </authorList>
    </citation>
    <scope>NUCLEOTIDE SEQUENCE [LARGE SCALE GENOMIC DNA]</scope>
</reference>
<dbReference type="InterPro" id="IPR008972">
    <property type="entry name" value="Cupredoxin"/>
</dbReference>
<evidence type="ECO:0000256" key="1">
    <source>
        <dbReference type="SAM" id="Phobius"/>
    </source>
</evidence>
<accession>A0A1F4ZAJ6</accession>
<proteinExistence type="predicted"/>
<evidence type="ECO:0000313" key="4">
    <source>
        <dbReference type="Proteomes" id="UP000177080"/>
    </source>
</evidence>
<dbReference type="Proteomes" id="UP000177080">
    <property type="component" value="Unassembled WGS sequence"/>
</dbReference>
<dbReference type="SUPFAM" id="SSF49503">
    <property type="entry name" value="Cupredoxins"/>
    <property type="match status" value="1"/>
</dbReference>
<dbReference type="AlphaFoldDB" id="A0A1F4ZAJ6"/>
<dbReference type="EMBL" id="MEXN01000007">
    <property type="protein sequence ID" value="OGD03215.1"/>
    <property type="molecule type" value="Genomic_DNA"/>
</dbReference>
<evidence type="ECO:0000313" key="3">
    <source>
        <dbReference type="EMBL" id="OGD03215.1"/>
    </source>
</evidence>
<dbReference type="Pfam" id="PF13473">
    <property type="entry name" value="Cupredoxin_1"/>
    <property type="match status" value="1"/>
</dbReference>
<keyword evidence="1" id="KW-1133">Transmembrane helix</keyword>
<gene>
    <name evidence="3" type="ORF">A2989_00075</name>
</gene>
<dbReference type="InterPro" id="IPR028096">
    <property type="entry name" value="EfeO_Cupredoxin"/>
</dbReference>
<dbReference type="Gene3D" id="2.60.40.420">
    <property type="entry name" value="Cupredoxins - blue copper proteins"/>
    <property type="match status" value="1"/>
</dbReference>
<protein>
    <recommendedName>
        <fullName evidence="2">EfeO-type cupredoxin-like domain-containing protein</fullName>
    </recommendedName>
</protein>
<sequence>MDKIFVLTGALGLIGFIYWFFLGKRDEAGEITTNVKVKVAGGYSPALVRIPAGKEVTITLTRTDPTDCLEEFTIPDLKIKKSLPMGEEVVLKLKISKRGEYPWHCGMNMYHGKLIAV</sequence>
<keyword evidence="1" id="KW-0472">Membrane</keyword>
<keyword evidence="1" id="KW-0812">Transmembrane</keyword>
<name>A0A1F4ZAJ6_9BACT</name>